<dbReference type="Proteomes" id="UP000548326">
    <property type="component" value="Unassembled WGS sequence"/>
</dbReference>
<dbReference type="RefSeq" id="WP_183586712.1">
    <property type="nucleotide sequence ID" value="NZ_JACHCA010000004.1"/>
</dbReference>
<protein>
    <submittedName>
        <fullName evidence="1">Uncharacterized protein</fullName>
    </submittedName>
</protein>
<dbReference type="AlphaFoldDB" id="A0A841JHC9"/>
<evidence type="ECO:0000313" key="1">
    <source>
        <dbReference type="EMBL" id="MBB6127431.1"/>
    </source>
</evidence>
<proteinExistence type="predicted"/>
<reference evidence="1 2" key="1">
    <citation type="submission" date="2020-08" db="EMBL/GenBank/DDBJ databases">
        <title>Genomic Encyclopedia of Type Strains, Phase IV (KMG-V): Genome sequencing to study the core and pangenomes of soil and plant-associated prokaryotes.</title>
        <authorList>
            <person name="Whitman W."/>
        </authorList>
    </citation>
    <scope>NUCLEOTIDE SEQUENCE [LARGE SCALE GENOMIC DNA]</scope>
    <source>
        <strain evidence="1 2">MP601</strain>
    </source>
</reference>
<gene>
    <name evidence="1" type="ORF">HDF22_001539</name>
</gene>
<dbReference type="EMBL" id="JACHCA010000004">
    <property type="protein sequence ID" value="MBB6127431.1"/>
    <property type="molecule type" value="Genomic_DNA"/>
</dbReference>
<organism evidence="1 2">
    <name type="scientific">Mucilaginibacter lappiensis</name>
    <dbReference type="NCBI Taxonomy" id="354630"/>
    <lineage>
        <taxon>Bacteria</taxon>
        <taxon>Pseudomonadati</taxon>
        <taxon>Bacteroidota</taxon>
        <taxon>Sphingobacteriia</taxon>
        <taxon>Sphingobacteriales</taxon>
        <taxon>Sphingobacteriaceae</taxon>
        <taxon>Mucilaginibacter</taxon>
    </lineage>
</organism>
<evidence type="ECO:0000313" key="2">
    <source>
        <dbReference type="Proteomes" id="UP000548326"/>
    </source>
</evidence>
<comment type="caution">
    <text evidence="1">The sequence shown here is derived from an EMBL/GenBank/DDBJ whole genome shotgun (WGS) entry which is preliminary data.</text>
</comment>
<name>A0A841JHC9_9SPHI</name>
<sequence length="178" mass="19817">MVSLSFQTIKASLINPIKDYSENDLHKLPLRIKANNANVKIAEEAIRKNKSFLEKIPPRLNPHIPAHVAGKFSFGWCAVLAEVIKEMLGLPAVAIIATKFTESANLTPLGYVHSVNLHPDGEVEDSWGKQSLANILDRFGVLEYTLSEEVQCTNNESLKKNSPELYNQAYLEALSFII</sequence>
<accession>A0A841JHC9</accession>